<proteinExistence type="predicted"/>
<keyword evidence="2" id="KW-0732">Signal</keyword>
<organism evidence="3 4">
    <name type="scientific">Mumia flava</name>
    <dbReference type="NCBI Taxonomy" id="1348852"/>
    <lineage>
        <taxon>Bacteria</taxon>
        <taxon>Bacillati</taxon>
        <taxon>Actinomycetota</taxon>
        <taxon>Actinomycetes</taxon>
        <taxon>Propionibacteriales</taxon>
        <taxon>Nocardioidaceae</taxon>
        <taxon>Mumia</taxon>
    </lineage>
</organism>
<dbReference type="PROSITE" id="PS51257">
    <property type="entry name" value="PROKAR_LIPOPROTEIN"/>
    <property type="match status" value="1"/>
</dbReference>
<evidence type="ECO:0000313" key="4">
    <source>
        <dbReference type="Proteomes" id="UP000230842"/>
    </source>
</evidence>
<dbReference type="RefSeq" id="WP_039362054.1">
    <property type="nucleotide sequence ID" value="NZ_PGEZ01000002.1"/>
</dbReference>
<dbReference type="OrthoDB" id="597632at2"/>
<dbReference type="Pfam" id="PF03640">
    <property type="entry name" value="Lipoprotein_15"/>
    <property type="match status" value="1"/>
</dbReference>
<keyword evidence="4" id="KW-1185">Reference proteome</keyword>
<dbReference type="AlphaFoldDB" id="A0A0B2B3U4"/>
<feature type="chain" id="PRO_5015034302" evidence="2">
    <location>
        <begin position="21"/>
        <end position="190"/>
    </location>
</feature>
<keyword evidence="3" id="KW-0449">Lipoprotein</keyword>
<dbReference type="PANTHER" id="PTHR39335:SF1">
    <property type="entry name" value="BLL4220 PROTEIN"/>
    <property type="match status" value="1"/>
</dbReference>
<evidence type="ECO:0000313" key="3">
    <source>
        <dbReference type="EMBL" id="PJJ53528.1"/>
    </source>
</evidence>
<sequence>MRSALLATLAASALVLTACGSEGGDTADPSTSPPRSAATSASDTAEPETATEPSSSPDLPDSPATARPPDSDPGTVITTGGSEFGPMLFDENDQAIYMWEREPTSKPTCYGDCADAWPPVLTDGEPVAAGKVKPRLLGTTKRRGGQIQVTYGGHPLYYYVDEGPGEVLCHNVATHGGLWWVVQPDGDPAP</sequence>
<feature type="signal peptide" evidence="2">
    <location>
        <begin position="1"/>
        <end position="20"/>
    </location>
</feature>
<dbReference type="InterPro" id="IPR005297">
    <property type="entry name" value="Lipoprotein_repeat"/>
</dbReference>
<gene>
    <name evidence="3" type="ORF">CLV56_3018</name>
</gene>
<dbReference type="Proteomes" id="UP000230842">
    <property type="component" value="Unassembled WGS sequence"/>
</dbReference>
<protein>
    <submittedName>
        <fullName evidence="3">Putative lipoprotein with Yx(FWY)xxD motif</fullName>
    </submittedName>
</protein>
<feature type="region of interest" description="Disordered" evidence="1">
    <location>
        <begin position="20"/>
        <end position="87"/>
    </location>
</feature>
<comment type="caution">
    <text evidence="3">The sequence shown here is derived from an EMBL/GenBank/DDBJ whole genome shotgun (WGS) entry which is preliminary data.</text>
</comment>
<dbReference type="GO" id="GO:0043448">
    <property type="term" value="P:alkane catabolic process"/>
    <property type="evidence" value="ECO:0007669"/>
    <property type="project" value="TreeGrafter"/>
</dbReference>
<dbReference type="EMBL" id="PGEZ01000002">
    <property type="protein sequence ID" value="PJJ53528.1"/>
    <property type="molecule type" value="Genomic_DNA"/>
</dbReference>
<dbReference type="PANTHER" id="PTHR39335">
    <property type="entry name" value="BLL4220 PROTEIN"/>
    <property type="match status" value="1"/>
</dbReference>
<accession>A0A0B2B3U4</accession>
<feature type="compositionally biased region" description="Low complexity" evidence="1">
    <location>
        <begin position="26"/>
        <end position="63"/>
    </location>
</feature>
<reference evidence="3 4" key="1">
    <citation type="submission" date="2017-11" db="EMBL/GenBank/DDBJ databases">
        <title>Genomic Encyclopedia of Archaeal and Bacterial Type Strains, Phase II (KMG-II): From Individual Species to Whole Genera.</title>
        <authorList>
            <person name="Goeker M."/>
        </authorList>
    </citation>
    <scope>NUCLEOTIDE SEQUENCE [LARGE SCALE GENOMIC DNA]</scope>
    <source>
        <strain evidence="3 4">DSM 27763</strain>
    </source>
</reference>
<evidence type="ECO:0000256" key="1">
    <source>
        <dbReference type="SAM" id="MobiDB-lite"/>
    </source>
</evidence>
<name>A0A0B2B3U4_9ACTN</name>
<evidence type="ECO:0000256" key="2">
    <source>
        <dbReference type="SAM" id="SignalP"/>
    </source>
</evidence>